<dbReference type="SUPFAM" id="SSF53448">
    <property type="entry name" value="Nucleotide-diphospho-sugar transferases"/>
    <property type="match status" value="1"/>
</dbReference>
<dbReference type="Gene3D" id="3.90.550.10">
    <property type="entry name" value="Spore Coat Polysaccharide Biosynthesis Protein SpsA, Chain A"/>
    <property type="match status" value="1"/>
</dbReference>
<keyword evidence="2 8" id="KW-0808">Transferase</keyword>
<dbReference type="GO" id="GO:1902758">
    <property type="term" value="P:bis(molybdopterin guanine dinucleotide)molybdenum biosynthetic process"/>
    <property type="evidence" value="ECO:0007669"/>
    <property type="project" value="TreeGrafter"/>
</dbReference>
<feature type="binding site" evidence="8">
    <location>
        <position position="52"/>
    </location>
    <ligand>
        <name>GTP</name>
        <dbReference type="ChEBI" id="CHEBI:37565"/>
    </ligand>
</feature>
<comment type="domain">
    <text evidence="8">The N-terminal domain determines nucleotide recognition and specific binding, while the C-terminal domain determines the specific binding to the target protein.</text>
</comment>
<comment type="cofactor">
    <cofactor evidence="8">
        <name>Mg(2+)</name>
        <dbReference type="ChEBI" id="CHEBI:18420"/>
    </cofactor>
</comment>
<keyword evidence="7 8" id="KW-0501">Molybdenum cofactor biosynthesis</keyword>
<reference evidence="10 11" key="1">
    <citation type="submission" date="2019-04" db="EMBL/GenBank/DDBJ databases">
        <authorList>
            <person name="Li J."/>
        </authorList>
    </citation>
    <scope>NUCLEOTIDE SEQUENCE [LARGE SCALE GENOMIC DNA]</scope>
    <source>
        <strain evidence="10 11">CCTCC AB2016182</strain>
    </source>
</reference>
<comment type="subcellular location">
    <subcellularLocation>
        <location evidence="8">Cytoplasm</location>
    </subcellularLocation>
</comment>
<name>A0A4U0QPC4_9RHOB</name>
<evidence type="ECO:0000256" key="4">
    <source>
        <dbReference type="ARBA" id="ARBA00022741"/>
    </source>
</evidence>
<evidence type="ECO:0000256" key="8">
    <source>
        <dbReference type="HAMAP-Rule" id="MF_00316"/>
    </source>
</evidence>
<feature type="binding site" evidence="8">
    <location>
        <position position="24"/>
    </location>
    <ligand>
        <name>GTP</name>
        <dbReference type="ChEBI" id="CHEBI:37565"/>
    </ligand>
</feature>
<feature type="binding site" evidence="8">
    <location>
        <begin position="11"/>
        <end position="13"/>
    </location>
    <ligand>
        <name>GTP</name>
        <dbReference type="ChEBI" id="CHEBI:37565"/>
    </ligand>
</feature>
<feature type="binding site" evidence="8">
    <location>
        <position position="103"/>
    </location>
    <ligand>
        <name>Mg(2+)</name>
        <dbReference type="ChEBI" id="CHEBI:18420"/>
    </ligand>
</feature>
<evidence type="ECO:0000256" key="2">
    <source>
        <dbReference type="ARBA" id="ARBA00022679"/>
    </source>
</evidence>
<dbReference type="InterPro" id="IPR013482">
    <property type="entry name" value="Molybde_CF_guanTrfase"/>
</dbReference>
<evidence type="ECO:0000256" key="1">
    <source>
        <dbReference type="ARBA" id="ARBA00022490"/>
    </source>
</evidence>
<dbReference type="Pfam" id="PF12804">
    <property type="entry name" value="NTP_transf_3"/>
    <property type="match status" value="1"/>
</dbReference>
<keyword evidence="11" id="KW-1185">Reference proteome</keyword>
<evidence type="ECO:0000256" key="3">
    <source>
        <dbReference type="ARBA" id="ARBA00022723"/>
    </source>
</evidence>
<evidence type="ECO:0000313" key="11">
    <source>
        <dbReference type="Proteomes" id="UP000306223"/>
    </source>
</evidence>
<keyword evidence="6 8" id="KW-0342">GTP-binding</keyword>
<keyword evidence="10" id="KW-0548">Nucleotidyltransferase</keyword>
<keyword evidence="4 8" id="KW-0547">Nucleotide-binding</keyword>
<dbReference type="GO" id="GO:0005525">
    <property type="term" value="F:GTP binding"/>
    <property type="evidence" value="ECO:0007669"/>
    <property type="project" value="UniProtKB-UniRule"/>
</dbReference>
<keyword evidence="1 8" id="KW-0963">Cytoplasm</keyword>
<comment type="catalytic activity">
    <reaction evidence="8">
        <text>Mo-molybdopterin + GTP + H(+) = Mo-molybdopterin guanine dinucleotide + diphosphate</text>
        <dbReference type="Rhea" id="RHEA:34243"/>
        <dbReference type="ChEBI" id="CHEBI:15378"/>
        <dbReference type="ChEBI" id="CHEBI:33019"/>
        <dbReference type="ChEBI" id="CHEBI:37565"/>
        <dbReference type="ChEBI" id="CHEBI:71302"/>
        <dbReference type="ChEBI" id="CHEBI:71310"/>
        <dbReference type="EC" id="2.7.7.77"/>
    </reaction>
</comment>
<sequence length="203" mass="21033">MTHAPLPAMILAGGRATRMGGGDKPLVLLAGRPILAHLLDRLRPQVGRLALNANGDPGRWAGWGLPVVGDSLPDHPGPLAGVLAAMDWAAAQGAAHVLTVAGDSPFPPADLAARLWAARGASGLALAASHDRHGTPRDHPTFGLWPVALRGDLAATLTAGQRRMRDFTARHHPGIAVWQGPDPFANINTPADLALAEARLAAL</sequence>
<dbReference type="PANTHER" id="PTHR19136:SF81">
    <property type="entry name" value="MOLYBDENUM COFACTOR GUANYLYLTRANSFERASE"/>
    <property type="match status" value="1"/>
</dbReference>
<evidence type="ECO:0000259" key="9">
    <source>
        <dbReference type="Pfam" id="PF12804"/>
    </source>
</evidence>
<dbReference type="EMBL" id="SUNH01000017">
    <property type="protein sequence ID" value="TJZ83370.1"/>
    <property type="molecule type" value="Genomic_DNA"/>
</dbReference>
<feature type="domain" description="MobA-like NTP transferase" evidence="9">
    <location>
        <begin position="8"/>
        <end position="172"/>
    </location>
</feature>
<dbReference type="InterPro" id="IPR029044">
    <property type="entry name" value="Nucleotide-diphossugar_trans"/>
</dbReference>
<dbReference type="PANTHER" id="PTHR19136">
    <property type="entry name" value="MOLYBDENUM COFACTOR GUANYLYLTRANSFERASE"/>
    <property type="match status" value="1"/>
</dbReference>
<dbReference type="NCBIfam" id="TIGR02665">
    <property type="entry name" value="molyb_mobA"/>
    <property type="match status" value="1"/>
</dbReference>
<feature type="binding site" evidence="8">
    <location>
        <position position="103"/>
    </location>
    <ligand>
        <name>GTP</name>
        <dbReference type="ChEBI" id="CHEBI:37565"/>
    </ligand>
</feature>
<feature type="binding site" evidence="8">
    <location>
        <position position="70"/>
    </location>
    <ligand>
        <name>GTP</name>
        <dbReference type="ChEBI" id="CHEBI:37565"/>
    </ligand>
</feature>
<keyword evidence="3 8" id="KW-0479">Metal-binding</keyword>
<dbReference type="Proteomes" id="UP000306223">
    <property type="component" value="Unassembled WGS sequence"/>
</dbReference>
<evidence type="ECO:0000256" key="5">
    <source>
        <dbReference type="ARBA" id="ARBA00022842"/>
    </source>
</evidence>
<organism evidence="10 11">
    <name type="scientific">Paracoccus hibiscisoli</name>
    <dbReference type="NCBI Taxonomy" id="2023261"/>
    <lineage>
        <taxon>Bacteria</taxon>
        <taxon>Pseudomonadati</taxon>
        <taxon>Pseudomonadota</taxon>
        <taxon>Alphaproteobacteria</taxon>
        <taxon>Rhodobacterales</taxon>
        <taxon>Paracoccaceae</taxon>
        <taxon>Paracoccus</taxon>
    </lineage>
</organism>
<dbReference type="GO" id="GO:0046872">
    <property type="term" value="F:metal ion binding"/>
    <property type="evidence" value="ECO:0007669"/>
    <property type="project" value="UniProtKB-KW"/>
</dbReference>
<protein>
    <recommendedName>
        <fullName evidence="8">Molybdenum cofactor guanylyltransferase</fullName>
        <shortName evidence="8">MoCo guanylyltransferase</shortName>
        <ecNumber evidence="8">2.7.7.77</ecNumber>
    </recommendedName>
    <alternativeName>
        <fullName evidence="8">GTP:molybdopterin guanylyltransferase</fullName>
    </alternativeName>
    <alternativeName>
        <fullName evidence="8">Mo-MPT guanylyltransferase</fullName>
    </alternativeName>
    <alternativeName>
        <fullName evidence="8">Molybdopterin guanylyltransferase</fullName>
    </alternativeName>
    <alternativeName>
        <fullName evidence="8">Molybdopterin-guanine dinucleotide synthase</fullName>
        <shortName evidence="8">MGD synthase</shortName>
    </alternativeName>
</protein>
<gene>
    <name evidence="8 10" type="primary">mobA</name>
    <name evidence="10" type="ORF">FA740_12995</name>
</gene>
<evidence type="ECO:0000256" key="6">
    <source>
        <dbReference type="ARBA" id="ARBA00023134"/>
    </source>
</evidence>
<dbReference type="OrthoDB" id="9788394at2"/>
<dbReference type="AlphaFoldDB" id="A0A4U0QPC4"/>
<comment type="function">
    <text evidence="8">Transfers a GMP moiety from GTP to Mo-molybdopterin (Mo-MPT) cofactor (Moco or molybdenum cofactor) to form Mo-molybdopterin guanine dinucleotide (Mo-MGD) cofactor.</text>
</comment>
<comment type="subunit">
    <text evidence="8">Monomer.</text>
</comment>
<dbReference type="CDD" id="cd02503">
    <property type="entry name" value="MobA"/>
    <property type="match status" value="1"/>
</dbReference>
<accession>A0A4U0QPC4</accession>
<dbReference type="EC" id="2.7.7.77" evidence="8"/>
<evidence type="ECO:0000256" key="7">
    <source>
        <dbReference type="ARBA" id="ARBA00023150"/>
    </source>
</evidence>
<dbReference type="GO" id="GO:0005737">
    <property type="term" value="C:cytoplasm"/>
    <property type="evidence" value="ECO:0007669"/>
    <property type="project" value="UniProtKB-SubCell"/>
</dbReference>
<dbReference type="InterPro" id="IPR025877">
    <property type="entry name" value="MobA-like_NTP_Trfase"/>
</dbReference>
<comment type="caution">
    <text evidence="10">The sequence shown here is derived from an EMBL/GenBank/DDBJ whole genome shotgun (WGS) entry which is preliminary data.</text>
</comment>
<proteinExistence type="inferred from homology"/>
<dbReference type="RefSeq" id="WP_136857205.1">
    <property type="nucleotide sequence ID" value="NZ_SUNH01000017.1"/>
</dbReference>
<evidence type="ECO:0000313" key="10">
    <source>
        <dbReference type="EMBL" id="TJZ83370.1"/>
    </source>
</evidence>
<comment type="similarity">
    <text evidence="8">Belongs to the MobA family.</text>
</comment>
<dbReference type="HAMAP" id="MF_00316">
    <property type="entry name" value="MobA"/>
    <property type="match status" value="1"/>
</dbReference>
<dbReference type="GO" id="GO:0061603">
    <property type="term" value="F:molybdenum cofactor guanylyltransferase activity"/>
    <property type="evidence" value="ECO:0007669"/>
    <property type="project" value="UniProtKB-EC"/>
</dbReference>
<keyword evidence="5 8" id="KW-0460">Magnesium</keyword>